<feature type="domain" description="PAS" evidence="10">
    <location>
        <begin position="1074"/>
        <end position="1146"/>
    </location>
</feature>
<evidence type="ECO:0000313" key="12">
    <source>
        <dbReference type="EMBL" id="MBS2100763.1"/>
    </source>
</evidence>
<dbReference type="EMBL" id="JAGUCO010000028">
    <property type="protein sequence ID" value="MBS2100763.1"/>
    <property type="molecule type" value="Genomic_DNA"/>
</dbReference>
<dbReference type="InterPro" id="IPR029016">
    <property type="entry name" value="GAF-like_dom_sf"/>
</dbReference>
<dbReference type="InterPro" id="IPR004358">
    <property type="entry name" value="Sig_transdc_His_kin-like_C"/>
</dbReference>
<feature type="domain" description="PAS" evidence="10">
    <location>
        <begin position="307"/>
        <end position="365"/>
    </location>
</feature>
<evidence type="ECO:0000256" key="4">
    <source>
        <dbReference type="ARBA" id="ARBA00022679"/>
    </source>
</evidence>
<evidence type="ECO:0000256" key="5">
    <source>
        <dbReference type="ARBA" id="ARBA00022777"/>
    </source>
</evidence>
<dbReference type="InterPro" id="IPR001610">
    <property type="entry name" value="PAC"/>
</dbReference>
<dbReference type="InterPro" id="IPR052162">
    <property type="entry name" value="Sensor_kinase/Photoreceptor"/>
</dbReference>
<protein>
    <recommendedName>
        <fullName evidence="2">histidine kinase</fullName>
        <ecNumber evidence="2">2.7.13.3</ecNumber>
    </recommendedName>
</protein>
<accession>A0ABS5K0X5</accession>
<dbReference type="InterPro" id="IPR011006">
    <property type="entry name" value="CheY-like_superfamily"/>
</dbReference>
<dbReference type="CDD" id="cd00082">
    <property type="entry name" value="HisKA"/>
    <property type="match status" value="1"/>
</dbReference>
<evidence type="ECO:0000256" key="2">
    <source>
        <dbReference type="ARBA" id="ARBA00012438"/>
    </source>
</evidence>
<feature type="domain" description="PAC" evidence="11">
    <location>
        <begin position="890"/>
        <end position="942"/>
    </location>
</feature>
<dbReference type="Gene3D" id="3.30.450.40">
    <property type="match status" value="1"/>
</dbReference>
<dbReference type="SUPFAM" id="SSF47384">
    <property type="entry name" value="Homodimeric domain of signal transducing histidine kinase"/>
    <property type="match status" value="1"/>
</dbReference>
<dbReference type="InterPro" id="IPR035965">
    <property type="entry name" value="PAS-like_dom_sf"/>
</dbReference>
<dbReference type="InterPro" id="IPR005467">
    <property type="entry name" value="His_kinase_dom"/>
</dbReference>
<evidence type="ECO:0000259" key="10">
    <source>
        <dbReference type="PROSITE" id="PS50112"/>
    </source>
</evidence>
<feature type="domain" description="PAC" evidence="11">
    <location>
        <begin position="516"/>
        <end position="569"/>
    </location>
</feature>
<evidence type="ECO:0000259" key="11">
    <source>
        <dbReference type="PROSITE" id="PS50113"/>
    </source>
</evidence>
<dbReference type="CDD" id="cd00130">
    <property type="entry name" value="PAS"/>
    <property type="match status" value="4"/>
</dbReference>
<dbReference type="Pfam" id="PF13188">
    <property type="entry name" value="PAS_8"/>
    <property type="match status" value="1"/>
</dbReference>
<organism evidence="12 13">
    <name type="scientific">Carboxylicivirga linearis</name>
    <dbReference type="NCBI Taxonomy" id="1628157"/>
    <lineage>
        <taxon>Bacteria</taxon>
        <taxon>Pseudomonadati</taxon>
        <taxon>Bacteroidota</taxon>
        <taxon>Bacteroidia</taxon>
        <taxon>Marinilabiliales</taxon>
        <taxon>Marinilabiliaceae</taxon>
        <taxon>Carboxylicivirga</taxon>
    </lineage>
</organism>
<dbReference type="SUPFAM" id="SSF55785">
    <property type="entry name" value="PYP-like sensor domain (PAS domain)"/>
    <property type="match status" value="9"/>
</dbReference>
<keyword evidence="13" id="KW-1185">Reference proteome</keyword>
<dbReference type="SMART" id="SM00091">
    <property type="entry name" value="PAS"/>
    <property type="match status" value="6"/>
</dbReference>
<dbReference type="InterPro" id="IPR013655">
    <property type="entry name" value="PAS_fold_3"/>
</dbReference>
<keyword evidence="5" id="KW-0418">Kinase</keyword>
<name>A0ABS5K0X5_9BACT</name>
<dbReference type="InterPro" id="IPR000014">
    <property type="entry name" value="PAS"/>
</dbReference>
<dbReference type="InterPro" id="IPR001789">
    <property type="entry name" value="Sig_transdc_resp-reg_receiver"/>
</dbReference>
<dbReference type="InterPro" id="IPR036890">
    <property type="entry name" value="HATPase_C_sf"/>
</dbReference>
<dbReference type="SMART" id="SM00388">
    <property type="entry name" value="HisKA"/>
    <property type="match status" value="1"/>
</dbReference>
<dbReference type="EC" id="2.7.13.3" evidence="2"/>
<dbReference type="PROSITE" id="PS50112">
    <property type="entry name" value="PAS"/>
    <property type="match status" value="4"/>
</dbReference>
<dbReference type="Pfam" id="PF02518">
    <property type="entry name" value="HATPase_c"/>
    <property type="match status" value="1"/>
</dbReference>
<sequence>MKDRGLSEQELLIEIETLKAENRELKKKRELFEDAMINSFELFTLLTLNEKVEFKYVSPSCVNILSYKPNELIGKSYIDLIHPADQKNFTELLQYFSEINKENSNASDISSPQKEIDLRLKIKNGDYVFLQSKFSLHNKCLLIVSRDVTVLRRTENELKRKEHFFSESGKIAKVGAWELLFPDMEFIITENLKAIIEVPANDKLFLEDIFKLMHPDDMMLAQNTWQQALMGKSFDFQYRIQTLSGKTKWLHNKGVSEYENGKIIKIKGVLQDVTESKLAENEILKINKELNVYKEDLEKQVEERTQKLTLFSKAVESSLACIIITDKEGIIEYVNESFAKTTGYEVKEVIGQKLSFLKSGVHPQEFYYQLWNTINQGFTWKGDICNKKKNGELFWESAIISPVKNAADEITQFIAIKEEITQKRKDKEELEKANMLSSTALKLSNTGYWYADFGAEPLKLFAAAKTLVMYGMDSSYEGTGIDVNVWLNGIAAIDAKTAEQEHKALTYAIEHREANYERIYPFKRINDGKLVWFKVVGEKWYDKTGKLLRMYGFSQDITEQVSKEKELIESRENLQSLFDNMTSGLTVSELIRDGQGKAIDFRINSCNNAYKKIHTNFSDNDLGKLFSELHDISEIDLNIFDQVVKTRVPYEAEVYSASIEKFLSLRVFPDNKGRFFSLFEDITERKQQESEIIESREQFEILFENMVTGFAENEVIFDDEGKPIDIKILRFNSALKQMVPTLTEDVKGKLLKDTSMQSLLDINMVAEVAKGGVPKKLQFENNNHHYNLNIFSPKLNHYAVLVEDITQRVKQEEILQASELRFRNLFENAPVAYHSLDNNGKYIDVNNWYLNLLGYSREELIGRSFGDLWVQPTNETFDSCVNSLMDTGYVSTELVLRKKDGSELIVMLDGRVQNDEEGNAIRIHCILVDIHERKEQETKIKQKEQNFRNLFEQNMNAIFILNENGSLILDCNKKGVSLFHAEAKNQLIDRSFMLFFPEMQSDGEKTNIKITDHIEEARKKGHCEKHYQLKANNDSLFECNVNLALTTYNEQTCVLCMIDDITERKALEEKLRENELRWQFSIEGSNIGIWDWDFESGNVHLSKQLCNILGYEEGEVPSDWLKDLRIIHPEDQDIVLNGMQYHIKNKTDLYQNEHRVVCKDGSYKWVLDRGKVVKWSADGQPSRVVGTYTDISDVKRMQEELAEAKNAADSIIDNNPNPVVVVDLHTSELLRFNPAAKELMNLSGEIDNKLFSAEDSSMIISAEDQEMLMTKLMEQGAVINAELQLYDQVSNEKRESLISLQPIRYESRDCAVAAMLDITELKQFQNELKQQTEMRQILIDISSNYINIDISKLGEAINNALDRIGTFIDSSRITVYEYNKDITYCSIRYQWCNEGVPQIKGPVQDFPVLQIMPEWLEKQKRNEINYYPDVRKIKNEQLRSHLVNAGFKGILSIPMISGNRLIGFVSFDALNKTRNYSVQEIELLQLFCQILININNRKEYENQILIEKERAQTANKAKSSFLANMSHEIRTPMNAIIGFSEILAKKVEDSTLENYVNSIHSSSKTLLKLINDILDLSKIEAGKFQLNYEAVKLANLFIDIEMLFQHKAKEKGLNLNVSISENIPQGLMLDELRLNQVLINVVSNALKFTHKGFVKLNADAKRITSKNLTLVITIEDTGVGIAKDKLDIIFEDFKQQDESISRHYGGTGLGLGISKRIIHLFNGDLKVESEAGKGSKFIIEIPDVEITEELITAEDEKIVNGDIKFERAKILIVDDVKSNRDLLASHLQLLGFDVYEAENGASGFAQAVELNPALIFMDIRMPGEDGNEVTERLKANAETSHIPIVACTASVLESPEKIVLSDDFNATLTKPILTEELINILVQYFKYEDVDDEVHLEGSAVLTSESVDYLKKQLDDVWKQAKLRKTVKGQKIIADIIIKAGNEINSHNLELLGIEFKAAISSFNLKKVHEILNKLESILG</sequence>
<proteinExistence type="predicted"/>
<evidence type="ECO:0000259" key="9">
    <source>
        <dbReference type="PROSITE" id="PS50110"/>
    </source>
</evidence>
<comment type="caution">
    <text evidence="12">The sequence shown here is derived from an EMBL/GenBank/DDBJ whole genome shotgun (WGS) entry which is preliminary data.</text>
</comment>
<feature type="coiled-coil region" evidence="7">
    <location>
        <begin position="8"/>
        <end position="38"/>
    </location>
</feature>
<evidence type="ECO:0000259" key="8">
    <source>
        <dbReference type="PROSITE" id="PS50109"/>
    </source>
</evidence>
<dbReference type="SUPFAM" id="SSF55874">
    <property type="entry name" value="ATPase domain of HSP90 chaperone/DNA topoisomerase II/histidine kinase"/>
    <property type="match status" value="1"/>
</dbReference>
<dbReference type="SMART" id="SM00086">
    <property type="entry name" value="PAC"/>
    <property type="match status" value="7"/>
</dbReference>
<feature type="domain" description="PAS" evidence="10">
    <location>
        <begin position="45"/>
        <end position="100"/>
    </location>
</feature>
<dbReference type="Pfam" id="PF13426">
    <property type="entry name" value="PAS_9"/>
    <property type="match status" value="4"/>
</dbReference>
<dbReference type="InterPro" id="IPR036097">
    <property type="entry name" value="HisK_dim/P_sf"/>
</dbReference>
<dbReference type="Pfam" id="PF00072">
    <property type="entry name" value="Response_reg"/>
    <property type="match status" value="1"/>
</dbReference>
<comment type="catalytic activity">
    <reaction evidence="1">
        <text>ATP + protein L-histidine = ADP + protein N-phospho-L-histidine.</text>
        <dbReference type="EC" id="2.7.13.3"/>
    </reaction>
</comment>
<dbReference type="Gene3D" id="3.40.50.2300">
    <property type="match status" value="1"/>
</dbReference>
<dbReference type="PANTHER" id="PTHR43304">
    <property type="entry name" value="PHYTOCHROME-LIKE PROTEIN CPH1"/>
    <property type="match status" value="1"/>
</dbReference>
<dbReference type="SUPFAM" id="SSF55781">
    <property type="entry name" value="GAF domain-like"/>
    <property type="match status" value="1"/>
</dbReference>
<dbReference type="RefSeq" id="WP_212219247.1">
    <property type="nucleotide sequence ID" value="NZ_JAGUCO010000028.1"/>
</dbReference>
<dbReference type="Gene3D" id="3.30.565.10">
    <property type="entry name" value="Histidine kinase-like ATPase, C-terminal domain"/>
    <property type="match status" value="1"/>
</dbReference>
<dbReference type="Gene3D" id="1.10.287.130">
    <property type="match status" value="1"/>
</dbReference>
<dbReference type="PROSITE" id="PS50113">
    <property type="entry name" value="PAC"/>
    <property type="match status" value="5"/>
</dbReference>
<dbReference type="PROSITE" id="PS50109">
    <property type="entry name" value="HIS_KIN"/>
    <property type="match status" value="1"/>
</dbReference>
<dbReference type="PROSITE" id="PS50110">
    <property type="entry name" value="RESPONSE_REGULATORY"/>
    <property type="match status" value="1"/>
</dbReference>
<dbReference type="CDD" id="cd16922">
    <property type="entry name" value="HATPase_EvgS-ArcB-TorS-like"/>
    <property type="match status" value="1"/>
</dbReference>
<keyword evidence="7" id="KW-0175">Coiled coil</keyword>
<dbReference type="PANTHER" id="PTHR43304:SF1">
    <property type="entry name" value="PAC DOMAIN-CONTAINING PROTEIN"/>
    <property type="match status" value="1"/>
</dbReference>
<feature type="domain" description="Response regulatory" evidence="9">
    <location>
        <begin position="1769"/>
        <end position="1885"/>
    </location>
</feature>
<dbReference type="Proteomes" id="UP000708576">
    <property type="component" value="Unassembled WGS sequence"/>
</dbReference>
<dbReference type="Gene3D" id="3.30.450.20">
    <property type="entry name" value="PAS domain"/>
    <property type="match status" value="9"/>
</dbReference>
<keyword evidence="3 6" id="KW-0597">Phosphoprotein</keyword>
<feature type="domain" description="PAS" evidence="10">
    <location>
        <begin position="818"/>
        <end position="888"/>
    </location>
</feature>
<keyword evidence="4" id="KW-0808">Transferase</keyword>
<gene>
    <name evidence="12" type="ORF">KEM10_20920</name>
</gene>
<dbReference type="Pfam" id="PF00512">
    <property type="entry name" value="HisKA"/>
    <property type="match status" value="1"/>
</dbReference>
<dbReference type="SMART" id="SM00448">
    <property type="entry name" value="REC"/>
    <property type="match status" value="1"/>
</dbReference>
<feature type="domain" description="PAC" evidence="11">
    <location>
        <begin position="378"/>
        <end position="432"/>
    </location>
</feature>
<dbReference type="SUPFAM" id="SSF52172">
    <property type="entry name" value="CheY-like"/>
    <property type="match status" value="1"/>
</dbReference>
<dbReference type="InterPro" id="IPR003661">
    <property type="entry name" value="HisK_dim/P_dom"/>
</dbReference>
<dbReference type="SMART" id="SM00387">
    <property type="entry name" value="HATPase_c"/>
    <property type="match status" value="1"/>
</dbReference>
<evidence type="ECO:0000256" key="7">
    <source>
        <dbReference type="SAM" id="Coils"/>
    </source>
</evidence>
<dbReference type="InterPro" id="IPR003594">
    <property type="entry name" value="HATPase_dom"/>
</dbReference>
<dbReference type="PRINTS" id="PR00344">
    <property type="entry name" value="BCTRLSENSOR"/>
</dbReference>
<evidence type="ECO:0000313" key="13">
    <source>
        <dbReference type="Proteomes" id="UP000708576"/>
    </source>
</evidence>
<dbReference type="InterPro" id="IPR000700">
    <property type="entry name" value="PAS-assoc_C"/>
</dbReference>
<feature type="domain" description="PAC" evidence="11">
    <location>
        <begin position="1150"/>
        <end position="1203"/>
    </location>
</feature>
<dbReference type="NCBIfam" id="TIGR00229">
    <property type="entry name" value="sensory_box"/>
    <property type="match status" value="4"/>
</dbReference>
<feature type="modified residue" description="4-aspartylphosphate" evidence="6">
    <location>
        <position position="1818"/>
    </location>
</feature>
<reference evidence="12 13" key="1">
    <citation type="journal article" date="2015" name="Int. J. Syst. Evol. Microbiol.">
        <title>Carboxylicivirga linearis sp. nov., isolated from a sea cucumber culture pond.</title>
        <authorList>
            <person name="Wang F.Q."/>
            <person name="Zhou Y.X."/>
            <person name="Lin X.Z."/>
            <person name="Chen G.J."/>
            <person name="Du Z.J."/>
        </authorList>
    </citation>
    <scope>NUCLEOTIDE SEQUENCE [LARGE SCALE GENOMIC DNA]</scope>
    <source>
        <strain evidence="12 13">FB218</strain>
    </source>
</reference>
<feature type="domain" description="Histidine kinase" evidence="8">
    <location>
        <begin position="1524"/>
        <end position="1745"/>
    </location>
</feature>
<feature type="coiled-coil region" evidence="7">
    <location>
        <begin position="276"/>
        <end position="307"/>
    </location>
</feature>
<evidence type="ECO:0000256" key="3">
    <source>
        <dbReference type="ARBA" id="ARBA00022553"/>
    </source>
</evidence>
<feature type="domain" description="PAC" evidence="11">
    <location>
        <begin position="234"/>
        <end position="285"/>
    </location>
</feature>
<dbReference type="Pfam" id="PF08447">
    <property type="entry name" value="PAS_3"/>
    <property type="match status" value="2"/>
</dbReference>
<evidence type="ECO:0000256" key="1">
    <source>
        <dbReference type="ARBA" id="ARBA00000085"/>
    </source>
</evidence>
<evidence type="ECO:0000256" key="6">
    <source>
        <dbReference type="PROSITE-ProRule" id="PRU00169"/>
    </source>
</evidence>